<keyword evidence="1" id="KW-0812">Transmembrane</keyword>
<sequence length="104" mass="12119">MRNQDTAWIFVRAFGVYFLVQAFLELFSMGVTSTLLYSLYEIVNSSTTVATVEKAESNILRNWSYFGTYTVQYFVFSVLSFYCLRKGFLIHKLLMYRATANENT</sequence>
<proteinExistence type="predicted"/>
<dbReference type="EMBL" id="QNRT01000012">
    <property type="protein sequence ID" value="RBP47017.1"/>
    <property type="molecule type" value="Genomic_DNA"/>
</dbReference>
<accession>A0A395JEB2</accession>
<dbReference type="InParanoid" id="A0A395JEB2"/>
<name>A0A395JEB2_9GAMM</name>
<feature type="transmembrane region" description="Helical" evidence="1">
    <location>
        <begin position="7"/>
        <end position="27"/>
    </location>
</feature>
<feature type="transmembrane region" description="Helical" evidence="1">
    <location>
        <begin position="63"/>
        <end position="84"/>
    </location>
</feature>
<keyword evidence="3" id="KW-1185">Reference proteome</keyword>
<evidence type="ECO:0000256" key="1">
    <source>
        <dbReference type="SAM" id="Phobius"/>
    </source>
</evidence>
<evidence type="ECO:0000313" key="3">
    <source>
        <dbReference type="Proteomes" id="UP000253083"/>
    </source>
</evidence>
<organism evidence="2 3">
    <name type="scientific">Arenicella xantha</name>
    <dbReference type="NCBI Taxonomy" id="644221"/>
    <lineage>
        <taxon>Bacteria</taxon>
        <taxon>Pseudomonadati</taxon>
        <taxon>Pseudomonadota</taxon>
        <taxon>Gammaproteobacteria</taxon>
        <taxon>Arenicellales</taxon>
        <taxon>Arenicellaceae</taxon>
        <taxon>Arenicella</taxon>
    </lineage>
</organism>
<dbReference type="RefSeq" id="WP_113956013.1">
    <property type="nucleotide sequence ID" value="NZ_QNRT01000012.1"/>
</dbReference>
<keyword evidence="1" id="KW-1133">Transmembrane helix</keyword>
<gene>
    <name evidence="2" type="ORF">DFR28_1121</name>
</gene>
<keyword evidence="1" id="KW-0472">Membrane</keyword>
<evidence type="ECO:0000313" key="2">
    <source>
        <dbReference type="EMBL" id="RBP47017.1"/>
    </source>
</evidence>
<reference evidence="2 3" key="1">
    <citation type="submission" date="2018-06" db="EMBL/GenBank/DDBJ databases">
        <title>Genomic Encyclopedia of Type Strains, Phase IV (KMG-IV): sequencing the most valuable type-strain genomes for metagenomic binning, comparative biology and taxonomic classification.</title>
        <authorList>
            <person name="Goeker M."/>
        </authorList>
    </citation>
    <scope>NUCLEOTIDE SEQUENCE [LARGE SCALE GENOMIC DNA]</scope>
    <source>
        <strain evidence="2 3">DSM 24032</strain>
    </source>
</reference>
<comment type="caution">
    <text evidence="2">The sequence shown here is derived from an EMBL/GenBank/DDBJ whole genome shotgun (WGS) entry which is preliminary data.</text>
</comment>
<dbReference type="AlphaFoldDB" id="A0A395JEB2"/>
<dbReference type="Proteomes" id="UP000253083">
    <property type="component" value="Unassembled WGS sequence"/>
</dbReference>
<protein>
    <submittedName>
        <fullName evidence="2">Uncharacterized protein</fullName>
    </submittedName>
</protein>